<evidence type="ECO:0000256" key="3">
    <source>
        <dbReference type="SAM" id="MobiDB-lite"/>
    </source>
</evidence>
<feature type="region of interest" description="Disordered" evidence="3">
    <location>
        <begin position="319"/>
        <end position="373"/>
    </location>
</feature>
<dbReference type="GO" id="GO:0006334">
    <property type="term" value="P:nucleosome assembly"/>
    <property type="evidence" value="ECO:0007669"/>
    <property type="project" value="InterPro"/>
</dbReference>
<gene>
    <name evidence="4" type="ORF">SeLEV6574_g00599</name>
</gene>
<name>A0A507DHF3_9FUNG</name>
<dbReference type="Gene3D" id="1.20.5.1500">
    <property type="match status" value="1"/>
</dbReference>
<dbReference type="SUPFAM" id="SSF143113">
    <property type="entry name" value="NAP-like"/>
    <property type="match status" value="1"/>
</dbReference>
<feature type="region of interest" description="Disordered" evidence="3">
    <location>
        <begin position="90"/>
        <end position="137"/>
    </location>
</feature>
<dbReference type="GO" id="GO:0005634">
    <property type="term" value="C:nucleus"/>
    <property type="evidence" value="ECO:0007669"/>
    <property type="project" value="InterPro"/>
</dbReference>
<feature type="compositionally biased region" description="Acidic residues" evidence="3">
    <location>
        <begin position="279"/>
        <end position="290"/>
    </location>
</feature>
<protein>
    <recommendedName>
        <fullName evidence="6">Nucleosome assembly protein</fullName>
    </recommendedName>
</protein>
<dbReference type="InterPro" id="IPR002164">
    <property type="entry name" value="NAP_family"/>
</dbReference>
<dbReference type="PANTHER" id="PTHR11875">
    <property type="entry name" value="TESTIS-SPECIFIC Y-ENCODED PROTEIN"/>
    <property type="match status" value="1"/>
</dbReference>
<sequence>MSASVPSNSAPIFQDPAVLQAIQDQLGNLIGKSSGYVESLPQEVKRRINALENLNEKHGAINVDFQKELIVLEKKYAKLHQPLYEKRAEIISGDYEPTDDEAHREKEDEEGDDEAQPSQKAQGGEASSENKKDETAPLNGIPEFWLTALKTHPETDQLIAGEHDDEALKHLVDIKSFHLDDSPGFRLEFVFSENRFFEDKVLTKTYYLQHSQDPSSGREFEYDRAEGCEIHWKEGQDLTVKIEVKKQRNKNTNKTRTVKRTVPTDTFFNFFKPPQAPENAEDEDEEDLEELGAKIEADYEVGDAIKDSVVPRAVDWFTGKALDYEEDDDHFGEEDFDTEDEDDEDVEDDDDDDESDAPAPKNGKGSKGRPHRH</sequence>
<dbReference type="VEuPathDB" id="FungiDB:SeMB42_g04044"/>
<evidence type="ECO:0000313" key="4">
    <source>
        <dbReference type="EMBL" id="TPX51003.1"/>
    </source>
</evidence>
<dbReference type="OrthoDB" id="27325at2759"/>
<dbReference type="FunFam" id="1.20.5.1500:FF:000001">
    <property type="entry name" value="Nucleosome assembly protein 1-like 1"/>
    <property type="match status" value="1"/>
</dbReference>
<dbReference type="InterPro" id="IPR037231">
    <property type="entry name" value="NAP-like_sf"/>
</dbReference>
<comment type="similarity">
    <text evidence="1 2">Belongs to the nucleosome assembly protein (NAP) family.</text>
</comment>
<dbReference type="EMBL" id="QEAM01000010">
    <property type="protein sequence ID" value="TPX51003.1"/>
    <property type="molecule type" value="Genomic_DNA"/>
</dbReference>
<dbReference type="AlphaFoldDB" id="A0A507DHF3"/>
<feature type="compositionally biased region" description="Acidic residues" evidence="3">
    <location>
        <begin position="324"/>
        <end position="356"/>
    </location>
</feature>
<reference evidence="4 5" key="1">
    <citation type="journal article" date="2019" name="Sci. Rep.">
        <title>Comparative genomics of chytrid fungi reveal insights into the obligate biotrophic and pathogenic lifestyle of Synchytrium endobioticum.</title>
        <authorList>
            <person name="van de Vossenberg B.T.L.H."/>
            <person name="Warris S."/>
            <person name="Nguyen H.D.T."/>
            <person name="van Gent-Pelzer M.P.E."/>
            <person name="Joly D.L."/>
            <person name="van de Geest H.C."/>
            <person name="Bonants P.J.M."/>
            <person name="Smith D.S."/>
            <person name="Levesque C.A."/>
            <person name="van der Lee T.A.J."/>
        </authorList>
    </citation>
    <scope>NUCLEOTIDE SEQUENCE [LARGE SCALE GENOMIC DNA]</scope>
    <source>
        <strain evidence="4 5">LEV6574</strain>
    </source>
</reference>
<dbReference type="Gene3D" id="3.30.1120.90">
    <property type="entry name" value="Nucleosome assembly protein"/>
    <property type="match status" value="1"/>
</dbReference>
<evidence type="ECO:0000313" key="5">
    <source>
        <dbReference type="Proteomes" id="UP000320475"/>
    </source>
</evidence>
<organism evidence="4 5">
    <name type="scientific">Synchytrium endobioticum</name>
    <dbReference type="NCBI Taxonomy" id="286115"/>
    <lineage>
        <taxon>Eukaryota</taxon>
        <taxon>Fungi</taxon>
        <taxon>Fungi incertae sedis</taxon>
        <taxon>Chytridiomycota</taxon>
        <taxon>Chytridiomycota incertae sedis</taxon>
        <taxon>Chytridiomycetes</taxon>
        <taxon>Synchytriales</taxon>
        <taxon>Synchytriaceae</taxon>
        <taxon>Synchytrium</taxon>
    </lineage>
</organism>
<feature type="compositionally biased region" description="Polar residues" evidence="3">
    <location>
        <begin position="116"/>
        <end position="127"/>
    </location>
</feature>
<evidence type="ECO:0000256" key="1">
    <source>
        <dbReference type="ARBA" id="ARBA00009947"/>
    </source>
</evidence>
<accession>A0A507DHF3</accession>
<feature type="region of interest" description="Disordered" evidence="3">
    <location>
        <begin position="268"/>
        <end position="291"/>
    </location>
</feature>
<evidence type="ECO:0000256" key="2">
    <source>
        <dbReference type="RuleBase" id="RU003876"/>
    </source>
</evidence>
<feature type="compositionally biased region" description="Basic residues" evidence="3">
    <location>
        <begin position="364"/>
        <end position="373"/>
    </location>
</feature>
<dbReference type="Pfam" id="PF00956">
    <property type="entry name" value="NAP"/>
    <property type="match status" value="1"/>
</dbReference>
<proteinExistence type="inferred from homology"/>
<evidence type="ECO:0008006" key="6">
    <source>
        <dbReference type="Google" id="ProtNLM"/>
    </source>
</evidence>
<dbReference type="Proteomes" id="UP000320475">
    <property type="component" value="Unassembled WGS sequence"/>
</dbReference>
<comment type="caution">
    <text evidence="4">The sequence shown here is derived from an EMBL/GenBank/DDBJ whole genome shotgun (WGS) entry which is preliminary data.</text>
</comment>